<evidence type="ECO:0000313" key="2">
    <source>
        <dbReference type="EMBL" id="GIG53684.1"/>
    </source>
</evidence>
<evidence type="ECO:0000256" key="1">
    <source>
        <dbReference type="ARBA" id="ARBA00022679"/>
    </source>
</evidence>
<name>A0A919Q120_9MICO</name>
<dbReference type="InterPro" id="IPR037359">
    <property type="entry name" value="NST/OST"/>
</dbReference>
<dbReference type="PANTHER" id="PTHR10605:SF56">
    <property type="entry name" value="BIFUNCTIONAL HEPARAN SULFATE N-DEACETYLASE_N-SULFOTRANSFERASE"/>
    <property type="match status" value="1"/>
</dbReference>
<dbReference type="GO" id="GO:0008146">
    <property type="term" value="F:sulfotransferase activity"/>
    <property type="evidence" value="ECO:0007669"/>
    <property type="project" value="InterPro"/>
</dbReference>
<reference evidence="2" key="1">
    <citation type="submission" date="2021-01" db="EMBL/GenBank/DDBJ databases">
        <title>Whole genome shotgun sequence of Demequina activiva NBRC 110675.</title>
        <authorList>
            <person name="Komaki H."/>
            <person name="Tamura T."/>
        </authorList>
    </citation>
    <scope>NUCLEOTIDE SEQUENCE</scope>
    <source>
        <strain evidence="2">NBRC 110675</strain>
    </source>
</reference>
<keyword evidence="3" id="KW-1185">Reference proteome</keyword>
<gene>
    <name evidence="2" type="ORF">Dac01nite_04360</name>
</gene>
<dbReference type="SUPFAM" id="SSF52540">
    <property type="entry name" value="P-loop containing nucleoside triphosphate hydrolases"/>
    <property type="match status" value="1"/>
</dbReference>
<dbReference type="PANTHER" id="PTHR10605">
    <property type="entry name" value="HEPARAN SULFATE SULFOTRANSFERASE"/>
    <property type="match status" value="1"/>
</dbReference>
<protein>
    <submittedName>
        <fullName evidence="2">Sulfotransferase</fullName>
    </submittedName>
</protein>
<comment type="caution">
    <text evidence="2">The sequence shown here is derived from an EMBL/GenBank/DDBJ whole genome shotgun (WGS) entry which is preliminary data.</text>
</comment>
<evidence type="ECO:0000313" key="3">
    <source>
        <dbReference type="Proteomes" id="UP000652354"/>
    </source>
</evidence>
<sequence>MAVPKEPGYLAPDLRAESITVHGDASRLTVRDEREYEACFAGATSSELLGDASTWYLYSTEAAQTVRRHNPQARIVAMLRDPVEMIASLHRQYLNETTEDIRDLASAIAAEPARAQGTTVPARAAVPSLLQYRARGHYGKQLQRWVDAFGRDALLVVLTSELRDSPEHTYRAVVQHIGADSTHRPAFRAVHEATQPRSRLLNRVARSRAITAPTKALLGQRRYTALQKRVVEPALMEPARRAPIDRELARALRDHLRPHVEEASAIVGRDLVKEWWTE</sequence>
<organism evidence="2 3">
    <name type="scientific">Demequina activiva</name>
    <dbReference type="NCBI Taxonomy" id="1582364"/>
    <lineage>
        <taxon>Bacteria</taxon>
        <taxon>Bacillati</taxon>
        <taxon>Actinomycetota</taxon>
        <taxon>Actinomycetes</taxon>
        <taxon>Micrococcales</taxon>
        <taxon>Demequinaceae</taxon>
        <taxon>Demequina</taxon>
    </lineage>
</organism>
<accession>A0A919Q120</accession>
<dbReference type="Gene3D" id="3.40.50.300">
    <property type="entry name" value="P-loop containing nucleotide triphosphate hydrolases"/>
    <property type="match status" value="1"/>
</dbReference>
<dbReference type="Proteomes" id="UP000652354">
    <property type="component" value="Unassembled WGS sequence"/>
</dbReference>
<proteinExistence type="predicted"/>
<dbReference type="EMBL" id="BONR01000001">
    <property type="protein sequence ID" value="GIG53684.1"/>
    <property type="molecule type" value="Genomic_DNA"/>
</dbReference>
<keyword evidence="1" id="KW-0808">Transferase</keyword>
<dbReference type="InterPro" id="IPR027417">
    <property type="entry name" value="P-loop_NTPase"/>
</dbReference>
<dbReference type="AlphaFoldDB" id="A0A919Q120"/>